<evidence type="ECO:0000256" key="4">
    <source>
        <dbReference type="ARBA" id="ARBA00023239"/>
    </source>
</evidence>
<dbReference type="Gene3D" id="3.20.20.10">
    <property type="entry name" value="Alanine racemase"/>
    <property type="match status" value="1"/>
</dbReference>
<dbReference type="CDD" id="cd00622">
    <property type="entry name" value="PLPDE_III_ODC"/>
    <property type="match status" value="1"/>
</dbReference>
<gene>
    <name evidence="8" type="ORF">KUTeg_015327</name>
</gene>
<organism evidence="8 9">
    <name type="scientific">Tegillarca granosa</name>
    <name type="common">Malaysian cockle</name>
    <name type="synonym">Anadara granosa</name>
    <dbReference type="NCBI Taxonomy" id="220873"/>
    <lineage>
        <taxon>Eukaryota</taxon>
        <taxon>Metazoa</taxon>
        <taxon>Spiralia</taxon>
        <taxon>Lophotrochozoa</taxon>
        <taxon>Mollusca</taxon>
        <taxon>Bivalvia</taxon>
        <taxon>Autobranchia</taxon>
        <taxon>Pteriomorphia</taxon>
        <taxon>Arcoida</taxon>
        <taxon>Arcoidea</taxon>
        <taxon>Arcidae</taxon>
        <taxon>Tegillarca</taxon>
    </lineage>
</organism>
<name>A0ABQ9EVB3_TEGGR</name>
<dbReference type="InterPro" id="IPR022657">
    <property type="entry name" value="De-COase2_CS"/>
</dbReference>
<evidence type="ECO:0000259" key="7">
    <source>
        <dbReference type="Pfam" id="PF02784"/>
    </source>
</evidence>
<dbReference type="InterPro" id="IPR022643">
    <property type="entry name" value="De-COase2_C"/>
</dbReference>
<feature type="domain" description="Orn/DAP/Arg decarboxylase 2 C-terminal" evidence="6">
    <location>
        <begin position="219"/>
        <end position="259"/>
    </location>
</feature>
<dbReference type="SUPFAM" id="SSF51419">
    <property type="entry name" value="PLP-binding barrel"/>
    <property type="match status" value="1"/>
</dbReference>
<dbReference type="InterPro" id="IPR000183">
    <property type="entry name" value="Orn/DAP/Arg_de-COase"/>
</dbReference>
<comment type="cofactor">
    <cofactor evidence="1">
        <name>pyridoxal 5'-phosphate</name>
        <dbReference type="ChEBI" id="CHEBI:597326"/>
    </cofactor>
</comment>
<comment type="similarity">
    <text evidence="2 5">Belongs to the Orn/Lys/Arg decarboxylase class-II family.</text>
</comment>
<keyword evidence="3" id="KW-0663">Pyridoxal phosphate</keyword>
<dbReference type="EMBL" id="JARBDR010000793">
    <property type="protein sequence ID" value="KAJ8307243.1"/>
    <property type="molecule type" value="Genomic_DNA"/>
</dbReference>
<evidence type="ECO:0000256" key="3">
    <source>
        <dbReference type="ARBA" id="ARBA00022898"/>
    </source>
</evidence>
<accession>A0ABQ9EVB3</accession>
<evidence type="ECO:0000256" key="1">
    <source>
        <dbReference type="ARBA" id="ARBA00001933"/>
    </source>
</evidence>
<keyword evidence="4" id="KW-0456">Lyase</keyword>
<dbReference type="InterPro" id="IPR002433">
    <property type="entry name" value="Orn_de-COase"/>
</dbReference>
<dbReference type="SUPFAM" id="SSF50621">
    <property type="entry name" value="Alanine racemase C-terminal domain-like"/>
    <property type="match status" value="1"/>
</dbReference>
<evidence type="ECO:0008006" key="10">
    <source>
        <dbReference type="Google" id="ProtNLM"/>
    </source>
</evidence>
<dbReference type="PROSITE" id="PS00879">
    <property type="entry name" value="ODR_DC_2_2"/>
    <property type="match status" value="1"/>
</dbReference>
<evidence type="ECO:0000313" key="8">
    <source>
        <dbReference type="EMBL" id="KAJ8307243.1"/>
    </source>
</evidence>
<dbReference type="Proteomes" id="UP001217089">
    <property type="component" value="Unassembled WGS sequence"/>
</dbReference>
<evidence type="ECO:0000256" key="5">
    <source>
        <dbReference type="RuleBase" id="RU003737"/>
    </source>
</evidence>
<proteinExistence type="inferred from homology"/>
<dbReference type="InterPro" id="IPR029066">
    <property type="entry name" value="PLP-binding_barrel"/>
</dbReference>
<protein>
    <recommendedName>
        <fullName evidence="10">Ornithine decarboxylase</fullName>
    </recommendedName>
</protein>
<evidence type="ECO:0000256" key="2">
    <source>
        <dbReference type="ARBA" id="ARBA00008872"/>
    </source>
</evidence>
<dbReference type="PRINTS" id="PR01179">
    <property type="entry name" value="ODADCRBXLASE"/>
</dbReference>
<dbReference type="PANTHER" id="PTHR11482">
    <property type="entry name" value="ARGININE/DIAMINOPIMELATE/ORNITHINE DECARBOXYLASE"/>
    <property type="match status" value="1"/>
</dbReference>
<dbReference type="Gene3D" id="2.40.37.10">
    <property type="entry name" value="Lyase, Ornithine Decarboxylase, Chain A, domain 1"/>
    <property type="match status" value="1"/>
</dbReference>
<keyword evidence="9" id="KW-1185">Reference proteome</keyword>
<dbReference type="Pfam" id="PF00278">
    <property type="entry name" value="Orn_DAP_Arg_deC"/>
    <property type="match status" value="1"/>
</dbReference>
<dbReference type="InterPro" id="IPR022644">
    <property type="entry name" value="De-COase2_N"/>
</dbReference>
<feature type="domain" description="Orn/DAP/Arg decarboxylase 2 N-terminal" evidence="7">
    <location>
        <begin position="11"/>
        <end position="189"/>
    </location>
</feature>
<sequence length="289" mass="32293">MYFLCTQTTITMKANDDLRVIKLIADLGLSFDCASKGEILKILSYGVPASRIVYANPVKQHSYIKYAAETGVYLMTFDNEYELHKIKACFPEAKLVLRILPPQFKATSLLGKKFGCPIDEVQRLLQLGKELQLNIVGISFHVGSGCMEAKAFSVAIREARKAYDIAEKLGFQLDLLDIGGGFPGHEDGLESFSEKLKIYLKKEKLCTTSTKASMPRSEKQLLYNSSLWGPTCDSVDLIMESCILPELDVGDWIYFENLGAYALSACSTFNGFPLIDRVYTCQKDLSHFL</sequence>
<dbReference type="Pfam" id="PF02784">
    <property type="entry name" value="Orn_Arg_deC_N"/>
    <property type="match status" value="1"/>
</dbReference>
<evidence type="ECO:0000313" key="9">
    <source>
        <dbReference type="Proteomes" id="UP001217089"/>
    </source>
</evidence>
<dbReference type="InterPro" id="IPR009006">
    <property type="entry name" value="Ala_racemase/Decarboxylase_C"/>
</dbReference>
<evidence type="ECO:0000259" key="6">
    <source>
        <dbReference type="Pfam" id="PF00278"/>
    </source>
</evidence>
<dbReference type="PANTHER" id="PTHR11482:SF6">
    <property type="entry name" value="ORNITHINE DECARBOXYLASE 1-RELATED"/>
    <property type="match status" value="1"/>
</dbReference>
<comment type="caution">
    <text evidence="8">The sequence shown here is derived from an EMBL/GenBank/DDBJ whole genome shotgun (WGS) entry which is preliminary data.</text>
</comment>
<dbReference type="PRINTS" id="PR01182">
    <property type="entry name" value="ORNDCRBXLASE"/>
</dbReference>
<reference evidence="8 9" key="1">
    <citation type="submission" date="2022-12" db="EMBL/GenBank/DDBJ databases">
        <title>Chromosome-level genome of Tegillarca granosa.</title>
        <authorList>
            <person name="Kim J."/>
        </authorList>
    </citation>
    <scope>NUCLEOTIDE SEQUENCE [LARGE SCALE GENOMIC DNA]</scope>
    <source>
        <strain evidence="8">Teg-2019</strain>
        <tissue evidence="8">Adductor muscle</tissue>
    </source>
</reference>